<dbReference type="EMBL" id="FOSQ01000003">
    <property type="protein sequence ID" value="SFK55025.1"/>
    <property type="molecule type" value="Genomic_DNA"/>
</dbReference>
<dbReference type="InterPro" id="IPR051532">
    <property type="entry name" value="Ester_Hydrolysis_Enzymes"/>
</dbReference>
<dbReference type="Gene3D" id="3.40.50.1110">
    <property type="entry name" value="SGNH hydrolase"/>
    <property type="match status" value="1"/>
</dbReference>
<dbReference type="OrthoDB" id="9805649at2"/>
<dbReference type="GO" id="GO:0004622">
    <property type="term" value="F:phosphatidylcholine lysophospholipase activity"/>
    <property type="evidence" value="ECO:0007669"/>
    <property type="project" value="TreeGrafter"/>
</dbReference>
<organism evidence="2 3">
    <name type="scientific">Falsiroseomonas stagni DSM 19981</name>
    <dbReference type="NCBI Taxonomy" id="1123062"/>
    <lineage>
        <taxon>Bacteria</taxon>
        <taxon>Pseudomonadati</taxon>
        <taxon>Pseudomonadota</taxon>
        <taxon>Alphaproteobacteria</taxon>
        <taxon>Acetobacterales</taxon>
        <taxon>Roseomonadaceae</taxon>
        <taxon>Falsiroseomonas</taxon>
    </lineage>
</organism>
<proteinExistence type="predicted"/>
<dbReference type="InterPro" id="IPR036514">
    <property type="entry name" value="SGNH_hydro_sf"/>
</dbReference>
<dbReference type="PANTHER" id="PTHR30383:SF24">
    <property type="entry name" value="THIOESTERASE 1_PROTEASE 1_LYSOPHOSPHOLIPASE L1"/>
    <property type="match status" value="1"/>
</dbReference>
<evidence type="ECO:0000313" key="2">
    <source>
        <dbReference type="EMBL" id="SFK55025.1"/>
    </source>
</evidence>
<keyword evidence="3" id="KW-1185">Reference proteome</keyword>
<sequence>MRAEWCRNGQTRRNSLLGAAAGLFSLSVPRLTQAATPPAPGATAPAGGVVERNTPPRVDLLFCGDSLAQGMFLSLQPAMRRRETLRIINGTLHATGVTRGDEYDWTAVSRDLVQRHRPHLVVFWIGANDFRPMVLRSMRARYPFGTAAFAELYGQRVAEMVGNAVQGGARAVWLGLPNMRESQFAGAARQLNAIQQAAAEGAGAVFLPTWEATSDAQGRYMPAVALERSVQTMRAEDGVHFTHFGYRRIASLLFDAAGQRFPELAPCLGRVSEA</sequence>
<dbReference type="AlphaFoldDB" id="A0A1I4AF07"/>
<evidence type="ECO:0008006" key="4">
    <source>
        <dbReference type="Google" id="ProtNLM"/>
    </source>
</evidence>
<feature type="signal peptide" evidence="1">
    <location>
        <begin position="1"/>
        <end position="34"/>
    </location>
</feature>
<feature type="chain" id="PRO_5011527080" description="SGNH hydrolase-type esterase domain-containing protein" evidence="1">
    <location>
        <begin position="35"/>
        <end position="274"/>
    </location>
</feature>
<dbReference type="InterPro" id="IPR007407">
    <property type="entry name" value="DUF459"/>
</dbReference>
<dbReference type="STRING" id="1123062.SAMN02745775_103411"/>
<dbReference type="PANTHER" id="PTHR30383">
    <property type="entry name" value="THIOESTERASE 1/PROTEASE 1/LYSOPHOSPHOLIPASE L1"/>
    <property type="match status" value="1"/>
</dbReference>
<accession>A0A1I4AF07</accession>
<dbReference type="Proteomes" id="UP000199473">
    <property type="component" value="Unassembled WGS sequence"/>
</dbReference>
<name>A0A1I4AF07_9PROT</name>
<dbReference type="RefSeq" id="WP_092959742.1">
    <property type="nucleotide sequence ID" value="NZ_FOSQ01000003.1"/>
</dbReference>
<keyword evidence="1" id="KW-0732">Signal</keyword>
<dbReference type="Pfam" id="PF04311">
    <property type="entry name" value="DUF459"/>
    <property type="match status" value="1"/>
</dbReference>
<dbReference type="SUPFAM" id="SSF52266">
    <property type="entry name" value="SGNH hydrolase"/>
    <property type="match status" value="1"/>
</dbReference>
<gene>
    <name evidence="2" type="ORF">SAMN02745775_103411</name>
</gene>
<evidence type="ECO:0000256" key="1">
    <source>
        <dbReference type="SAM" id="SignalP"/>
    </source>
</evidence>
<reference evidence="2 3" key="1">
    <citation type="submission" date="2016-10" db="EMBL/GenBank/DDBJ databases">
        <authorList>
            <person name="de Groot N.N."/>
        </authorList>
    </citation>
    <scope>NUCLEOTIDE SEQUENCE [LARGE SCALE GENOMIC DNA]</scope>
    <source>
        <strain evidence="2 3">DSM 19981</strain>
    </source>
</reference>
<protein>
    <recommendedName>
        <fullName evidence="4">SGNH hydrolase-type esterase domain-containing protein</fullName>
    </recommendedName>
</protein>
<evidence type="ECO:0000313" key="3">
    <source>
        <dbReference type="Proteomes" id="UP000199473"/>
    </source>
</evidence>